<evidence type="ECO:0000313" key="3">
    <source>
        <dbReference type="Proteomes" id="UP001497623"/>
    </source>
</evidence>
<sequence length="377" mass="43126">MSSTMVDDQHVVIDASASCSKEHQLECDTQYQDHCSYYKLVHTEQLGRHLVANCDISAGTSILIDHPLVVGPSVWAKLVCLGCNDAIDPLTVYVCSKCLWPLCSEKCENSVIHKPECEILSKDSTESRWGHPMDLTQESPLYDLIIVIRCLLLRSQNPQAWKLLETMVSHSEKRMSNKLDPHHKGTVEFIKRHLVKDDFERNEISHVRGVIYSNAIAYSRKSRVRLRALYPVHSMINHSCLPNLHLSITDDGSMQVRATVDIKKNEMLTDTYTGTVVPFWERQNILNDTYYFTCNCLLCIDPTELGSYFSSHRCLKCPGFFMCPKIINNEINVLCNNCNDSKTLTNIKQDLDKWETRLKLIDIFGKSSPHEVEMEIK</sequence>
<gene>
    <name evidence="2" type="ORF">MNOR_LOCUS37498</name>
</gene>
<dbReference type="PROSITE" id="PS50280">
    <property type="entry name" value="SET"/>
    <property type="match status" value="1"/>
</dbReference>
<dbReference type="Pfam" id="PF00856">
    <property type="entry name" value="SET"/>
    <property type="match status" value="1"/>
</dbReference>
<dbReference type="GO" id="GO:0008757">
    <property type="term" value="F:S-adenosylmethionine-dependent methyltransferase activity"/>
    <property type="evidence" value="ECO:0007669"/>
    <property type="project" value="UniProtKB-ARBA"/>
</dbReference>
<dbReference type="CDD" id="cd20071">
    <property type="entry name" value="SET_SMYD"/>
    <property type="match status" value="1"/>
</dbReference>
<keyword evidence="3" id="KW-1185">Reference proteome</keyword>
<dbReference type="PANTHER" id="PTHR46455">
    <property type="entry name" value="SET AND MYND DOMAIN CONTAINING, ARTHROPOD-SPECIFIC, MEMBER 4, ISOFORM A"/>
    <property type="match status" value="1"/>
</dbReference>
<dbReference type="AlphaFoldDB" id="A0AAV2SKM3"/>
<dbReference type="EMBL" id="CAXKWB010076106">
    <property type="protein sequence ID" value="CAL4200083.1"/>
    <property type="molecule type" value="Genomic_DNA"/>
</dbReference>
<evidence type="ECO:0000313" key="2">
    <source>
        <dbReference type="EMBL" id="CAL4200083.1"/>
    </source>
</evidence>
<dbReference type="Gene3D" id="1.10.220.160">
    <property type="match status" value="1"/>
</dbReference>
<proteinExistence type="predicted"/>
<dbReference type="Proteomes" id="UP001497623">
    <property type="component" value="Unassembled WGS sequence"/>
</dbReference>
<comment type="caution">
    <text evidence="2">The sequence shown here is derived from an EMBL/GenBank/DDBJ whole genome shotgun (WGS) entry which is preliminary data.</text>
</comment>
<name>A0AAV2SKM3_MEGNR</name>
<dbReference type="InterPro" id="IPR046341">
    <property type="entry name" value="SET_dom_sf"/>
</dbReference>
<reference evidence="2 3" key="1">
    <citation type="submission" date="2024-05" db="EMBL/GenBank/DDBJ databases">
        <authorList>
            <person name="Wallberg A."/>
        </authorList>
    </citation>
    <scope>NUCLEOTIDE SEQUENCE [LARGE SCALE GENOMIC DNA]</scope>
</reference>
<dbReference type="GO" id="GO:0008170">
    <property type="term" value="F:N-methyltransferase activity"/>
    <property type="evidence" value="ECO:0007669"/>
    <property type="project" value="UniProtKB-ARBA"/>
</dbReference>
<evidence type="ECO:0000259" key="1">
    <source>
        <dbReference type="PROSITE" id="PS50280"/>
    </source>
</evidence>
<protein>
    <recommendedName>
        <fullName evidence="1">SET domain-containing protein</fullName>
    </recommendedName>
</protein>
<dbReference type="SUPFAM" id="SSF82199">
    <property type="entry name" value="SET domain"/>
    <property type="match status" value="1"/>
</dbReference>
<feature type="non-terminal residue" evidence="2">
    <location>
        <position position="377"/>
    </location>
</feature>
<dbReference type="Gene3D" id="6.10.140.2220">
    <property type="match status" value="1"/>
</dbReference>
<dbReference type="PANTHER" id="PTHR46455:SF5">
    <property type="entry name" value="SET AND MYND DOMAIN CONTAINING, ARTHROPOD-SPECIFIC, MEMBER 4, ISOFORM A"/>
    <property type="match status" value="1"/>
</dbReference>
<dbReference type="Gene3D" id="2.170.270.10">
    <property type="entry name" value="SET domain"/>
    <property type="match status" value="1"/>
</dbReference>
<accession>A0AAV2SKM3</accession>
<dbReference type="InterPro" id="IPR053010">
    <property type="entry name" value="SET_SmydA-8"/>
</dbReference>
<organism evidence="2 3">
    <name type="scientific">Meganyctiphanes norvegica</name>
    <name type="common">Northern krill</name>
    <name type="synonym">Thysanopoda norvegica</name>
    <dbReference type="NCBI Taxonomy" id="48144"/>
    <lineage>
        <taxon>Eukaryota</taxon>
        <taxon>Metazoa</taxon>
        <taxon>Ecdysozoa</taxon>
        <taxon>Arthropoda</taxon>
        <taxon>Crustacea</taxon>
        <taxon>Multicrustacea</taxon>
        <taxon>Malacostraca</taxon>
        <taxon>Eumalacostraca</taxon>
        <taxon>Eucarida</taxon>
        <taxon>Euphausiacea</taxon>
        <taxon>Euphausiidae</taxon>
        <taxon>Meganyctiphanes</taxon>
    </lineage>
</organism>
<dbReference type="InterPro" id="IPR001214">
    <property type="entry name" value="SET_dom"/>
</dbReference>
<dbReference type="GO" id="GO:0008276">
    <property type="term" value="F:protein methyltransferase activity"/>
    <property type="evidence" value="ECO:0007669"/>
    <property type="project" value="UniProtKB-ARBA"/>
</dbReference>
<feature type="domain" description="SET" evidence="1">
    <location>
        <begin position="33"/>
        <end position="273"/>
    </location>
</feature>